<dbReference type="AlphaFoldDB" id="A0A9W7C7I6"/>
<accession>A0A9W7C7I6</accession>
<evidence type="ECO:0000256" key="1">
    <source>
        <dbReference type="SAM" id="Phobius"/>
    </source>
</evidence>
<dbReference type="EMBL" id="BRXW01000025">
    <property type="protein sequence ID" value="GMI00615.1"/>
    <property type="molecule type" value="Genomic_DNA"/>
</dbReference>
<evidence type="ECO:0000313" key="3">
    <source>
        <dbReference type="EMBL" id="GMI00615.1"/>
    </source>
</evidence>
<keyword evidence="1" id="KW-1133">Transmembrane helix</keyword>
<gene>
    <name evidence="3" type="ORF">TrLO_g8476</name>
</gene>
<reference evidence="4" key="1">
    <citation type="journal article" date="2023" name="Commun. Biol.">
        <title>Genome analysis of Parmales, the sister group of diatoms, reveals the evolutionary specialization of diatoms from phago-mixotrophs to photoautotrophs.</title>
        <authorList>
            <person name="Ban H."/>
            <person name="Sato S."/>
            <person name="Yoshikawa S."/>
            <person name="Yamada K."/>
            <person name="Nakamura Y."/>
            <person name="Ichinomiya M."/>
            <person name="Sato N."/>
            <person name="Blanc-Mathieu R."/>
            <person name="Endo H."/>
            <person name="Kuwata A."/>
            <person name="Ogata H."/>
        </authorList>
    </citation>
    <scope>NUCLEOTIDE SEQUENCE [LARGE SCALE GENOMIC DNA]</scope>
    <source>
        <strain evidence="4">NIES 3700</strain>
    </source>
</reference>
<evidence type="ECO:0000313" key="4">
    <source>
        <dbReference type="Proteomes" id="UP001165122"/>
    </source>
</evidence>
<comment type="caution">
    <text evidence="3">The sequence shown here is derived from an EMBL/GenBank/DDBJ whole genome shotgun (WGS) entry which is preliminary data.</text>
</comment>
<protein>
    <submittedName>
        <fullName evidence="3">Uncharacterized protein</fullName>
    </submittedName>
</protein>
<proteinExistence type="predicted"/>
<organism evidence="3 4">
    <name type="scientific">Triparma laevis f. longispina</name>
    <dbReference type="NCBI Taxonomy" id="1714387"/>
    <lineage>
        <taxon>Eukaryota</taxon>
        <taxon>Sar</taxon>
        <taxon>Stramenopiles</taxon>
        <taxon>Ochrophyta</taxon>
        <taxon>Bolidophyceae</taxon>
        <taxon>Parmales</taxon>
        <taxon>Triparmaceae</taxon>
        <taxon>Triparma</taxon>
    </lineage>
</organism>
<keyword evidence="4" id="KW-1185">Reference proteome</keyword>
<evidence type="ECO:0000256" key="2">
    <source>
        <dbReference type="SAM" id="SignalP"/>
    </source>
</evidence>
<feature type="transmembrane region" description="Helical" evidence="1">
    <location>
        <begin position="49"/>
        <end position="73"/>
    </location>
</feature>
<feature type="chain" id="PRO_5040730358" evidence="2">
    <location>
        <begin position="26"/>
        <end position="80"/>
    </location>
</feature>
<keyword evidence="2" id="KW-0732">Signal</keyword>
<dbReference type="Proteomes" id="UP001165122">
    <property type="component" value="Unassembled WGS sequence"/>
</dbReference>
<keyword evidence="1" id="KW-0472">Membrane</keyword>
<keyword evidence="1" id="KW-0812">Transmembrane</keyword>
<sequence>MALNLLAVPILLIAVCYFTLGVVHPEVTDKSNCLLRMTVGRMKPCWGENWPAGCFLYAFLTTGFGMLMLFNVFDELKGKE</sequence>
<feature type="signal peptide" evidence="2">
    <location>
        <begin position="1"/>
        <end position="25"/>
    </location>
</feature>
<name>A0A9W7C7I6_9STRA</name>